<dbReference type="InterPro" id="IPR052016">
    <property type="entry name" value="Bact_Sigma-Reg"/>
</dbReference>
<accession>A0A426U057</accession>
<proteinExistence type="predicted"/>
<comment type="caution">
    <text evidence="4">The sequence shown here is derived from an EMBL/GenBank/DDBJ whole genome shotgun (WGS) entry which is preliminary data.</text>
</comment>
<dbReference type="SMART" id="SM00331">
    <property type="entry name" value="PP2C_SIG"/>
    <property type="match status" value="1"/>
</dbReference>
<dbReference type="PANTHER" id="PTHR43156:SF2">
    <property type="entry name" value="STAGE II SPORULATION PROTEIN E"/>
    <property type="match status" value="1"/>
</dbReference>
<dbReference type="Proteomes" id="UP000280307">
    <property type="component" value="Unassembled WGS sequence"/>
</dbReference>
<reference evidence="4 5" key="1">
    <citation type="submission" date="2018-12" db="EMBL/GenBank/DDBJ databases">
        <title>Genome Sequence of Candidatus Viridilinea halotolerans isolated from saline sulfide-rich spring.</title>
        <authorList>
            <person name="Grouzdev D.S."/>
            <person name="Burganskaya E.I."/>
            <person name="Krutkina M.S."/>
            <person name="Sukhacheva M.V."/>
            <person name="Gorlenko V.M."/>
        </authorList>
    </citation>
    <scope>NUCLEOTIDE SEQUENCE [LARGE SCALE GENOMIC DNA]</scope>
    <source>
        <strain evidence="4">Chok-6</strain>
    </source>
</reference>
<feature type="domain" description="GAF" evidence="2">
    <location>
        <begin position="49"/>
        <end position="197"/>
    </location>
</feature>
<dbReference type="Pfam" id="PF13185">
    <property type="entry name" value="GAF_2"/>
    <property type="match status" value="1"/>
</dbReference>
<dbReference type="InterPro" id="IPR003018">
    <property type="entry name" value="GAF"/>
</dbReference>
<sequence length="623" mass="68306">MQILAGFGLNALVALVRRATRRIVFQRRSVHELALLNAASRALIHSELDVDALCEQIYCEASKIVDTSSFHLGLFDGDHYTLVIRVQDRVRLPPVSFDLSAGDGLIGWIRQTGTALLVEDFLREMEQLPARPRYQSARPPRSGVYVPLIAGSHVIGSISIQSYQPHAFGANDLRLLSLIADQAAVVITRARAYRAQQEEAWTLNALLQVAEQIGQTNSLDEWLATAVEILPRLIAAPRCYVLLWESAQAQFHLRAAYGVDLQQNQQLRGTCDALASQRLLSQLHTAEARIITITGSGQRQAAWPCLPPLPQPHDGSLVALPLRGRSGLLGALLLDYDDPVPPLDPLQTSLCVGSARQVATALESLLLTREAEFAARLEEELRVAREIQTALLPATTPKLPGWQIEAAWRSARIVGGDFFDFWRLEERQTLGFVIADVSDKGVPAALFMAMARSLVRAAALDGSPPDLALTRANRWISRDSESGMFVTIFYAILDPASGQLDYCVAGHNPPLHYRAADATLHALRTPGIALGVLDEVTLHAATTHLAPDDILVCYTDGVTEAIDEEEHEFGVERLRTIIQHNHRATAAKLKHTILSALAQHSHGQPTFDDVTLVILKRSGNGML</sequence>
<dbReference type="Gene3D" id="3.30.450.40">
    <property type="match status" value="2"/>
</dbReference>
<name>A0A426U057_9CHLR</name>
<dbReference type="InterPro" id="IPR001932">
    <property type="entry name" value="PPM-type_phosphatase-like_dom"/>
</dbReference>
<dbReference type="SUPFAM" id="SSF55781">
    <property type="entry name" value="GAF domain-like"/>
    <property type="match status" value="2"/>
</dbReference>
<evidence type="ECO:0000259" key="2">
    <source>
        <dbReference type="SMART" id="SM00065"/>
    </source>
</evidence>
<feature type="domain" description="PPM-type phosphatase" evidence="3">
    <location>
        <begin position="399"/>
        <end position="617"/>
    </location>
</feature>
<dbReference type="InterPro" id="IPR036457">
    <property type="entry name" value="PPM-type-like_dom_sf"/>
</dbReference>
<dbReference type="SMART" id="SM00065">
    <property type="entry name" value="GAF"/>
    <property type="match status" value="2"/>
</dbReference>
<dbReference type="Gene3D" id="3.60.40.10">
    <property type="entry name" value="PPM-type phosphatase domain"/>
    <property type="match status" value="1"/>
</dbReference>
<dbReference type="SUPFAM" id="SSF81606">
    <property type="entry name" value="PP2C-like"/>
    <property type="match status" value="1"/>
</dbReference>
<dbReference type="EMBL" id="RSAS01000408">
    <property type="protein sequence ID" value="RRR72163.1"/>
    <property type="molecule type" value="Genomic_DNA"/>
</dbReference>
<dbReference type="Pfam" id="PF13492">
    <property type="entry name" value="GAF_3"/>
    <property type="match status" value="1"/>
</dbReference>
<protein>
    <submittedName>
        <fullName evidence="4">GAF domain-containing protein</fullName>
    </submittedName>
</protein>
<dbReference type="InterPro" id="IPR029016">
    <property type="entry name" value="GAF-like_dom_sf"/>
</dbReference>
<gene>
    <name evidence="4" type="ORF">EI684_10500</name>
</gene>
<evidence type="ECO:0000313" key="4">
    <source>
        <dbReference type="EMBL" id="RRR72163.1"/>
    </source>
</evidence>
<dbReference type="AlphaFoldDB" id="A0A426U057"/>
<dbReference type="PANTHER" id="PTHR43156">
    <property type="entry name" value="STAGE II SPORULATION PROTEIN E-RELATED"/>
    <property type="match status" value="1"/>
</dbReference>
<dbReference type="Pfam" id="PF07228">
    <property type="entry name" value="SpoIIE"/>
    <property type="match status" value="1"/>
</dbReference>
<evidence type="ECO:0000313" key="5">
    <source>
        <dbReference type="Proteomes" id="UP000280307"/>
    </source>
</evidence>
<evidence type="ECO:0000256" key="1">
    <source>
        <dbReference type="ARBA" id="ARBA00022801"/>
    </source>
</evidence>
<dbReference type="GO" id="GO:0016791">
    <property type="term" value="F:phosphatase activity"/>
    <property type="evidence" value="ECO:0007669"/>
    <property type="project" value="TreeGrafter"/>
</dbReference>
<organism evidence="4 5">
    <name type="scientific">Candidatus Viridilinea halotolerans</name>
    <dbReference type="NCBI Taxonomy" id="2491704"/>
    <lineage>
        <taxon>Bacteria</taxon>
        <taxon>Bacillati</taxon>
        <taxon>Chloroflexota</taxon>
        <taxon>Chloroflexia</taxon>
        <taxon>Chloroflexales</taxon>
        <taxon>Chloroflexineae</taxon>
        <taxon>Oscillochloridaceae</taxon>
        <taxon>Candidatus Viridilinea</taxon>
    </lineage>
</organism>
<feature type="domain" description="GAF" evidence="2">
    <location>
        <begin position="218"/>
        <end position="372"/>
    </location>
</feature>
<evidence type="ECO:0000259" key="3">
    <source>
        <dbReference type="SMART" id="SM00331"/>
    </source>
</evidence>
<keyword evidence="1" id="KW-0378">Hydrolase</keyword>